<feature type="non-terminal residue" evidence="1">
    <location>
        <position position="1"/>
    </location>
</feature>
<organism evidence="1">
    <name type="scientific">marine sediment metagenome</name>
    <dbReference type="NCBI Taxonomy" id="412755"/>
    <lineage>
        <taxon>unclassified sequences</taxon>
        <taxon>metagenomes</taxon>
        <taxon>ecological metagenomes</taxon>
    </lineage>
</organism>
<proteinExistence type="predicted"/>
<reference evidence="1" key="1">
    <citation type="journal article" date="2014" name="Front. Microbiol.">
        <title>High frequency of phylogenetically diverse reductive dehalogenase-homologous genes in deep subseafloor sedimentary metagenomes.</title>
        <authorList>
            <person name="Kawai M."/>
            <person name="Futagami T."/>
            <person name="Toyoda A."/>
            <person name="Takaki Y."/>
            <person name="Nishi S."/>
            <person name="Hori S."/>
            <person name="Arai W."/>
            <person name="Tsubouchi T."/>
            <person name="Morono Y."/>
            <person name="Uchiyama I."/>
            <person name="Ito T."/>
            <person name="Fujiyama A."/>
            <person name="Inagaki F."/>
            <person name="Takami H."/>
        </authorList>
    </citation>
    <scope>NUCLEOTIDE SEQUENCE</scope>
    <source>
        <strain evidence="1">Expedition CK06-06</strain>
    </source>
</reference>
<comment type="caution">
    <text evidence="1">The sequence shown here is derived from an EMBL/GenBank/DDBJ whole genome shotgun (WGS) entry which is preliminary data.</text>
</comment>
<dbReference type="EMBL" id="BARS01050532">
    <property type="protein sequence ID" value="GAG49292.1"/>
    <property type="molecule type" value="Genomic_DNA"/>
</dbReference>
<name>X0YR01_9ZZZZ</name>
<evidence type="ECO:0008006" key="2">
    <source>
        <dbReference type="Google" id="ProtNLM"/>
    </source>
</evidence>
<evidence type="ECO:0000313" key="1">
    <source>
        <dbReference type="EMBL" id="GAG49292.1"/>
    </source>
</evidence>
<accession>X0YR01</accession>
<gene>
    <name evidence="1" type="ORF">S01H1_75425</name>
</gene>
<dbReference type="AlphaFoldDB" id="X0YR01"/>
<sequence length="54" mass="6253">INERFAAARGRYNELEKDPDYVRDVLREGGRKARETAEATMQRVREACGILTNR</sequence>
<protein>
    <recommendedName>
        <fullName evidence="2">Tryptophan--tRNA ligase</fullName>
    </recommendedName>
</protein>